<evidence type="ECO:0000313" key="3">
    <source>
        <dbReference type="Proteomes" id="UP000822688"/>
    </source>
</evidence>
<dbReference type="Proteomes" id="UP000822688">
    <property type="component" value="Chromosome 4"/>
</dbReference>
<dbReference type="EMBL" id="CM026424">
    <property type="protein sequence ID" value="KAG0578164.1"/>
    <property type="molecule type" value="Genomic_DNA"/>
</dbReference>
<proteinExistence type="predicted"/>
<feature type="region of interest" description="Disordered" evidence="1">
    <location>
        <begin position="44"/>
        <end position="64"/>
    </location>
</feature>
<evidence type="ECO:0000313" key="2">
    <source>
        <dbReference type="EMBL" id="KAG0578164.1"/>
    </source>
</evidence>
<comment type="caution">
    <text evidence="2">The sequence shown here is derived from an EMBL/GenBank/DDBJ whole genome shotgun (WGS) entry which is preliminary data.</text>
</comment>
<dbReference type="AlphaFoldDB" id="A0A8T0I3U2"/>
<sequence length="119" mass="12909">MQVSVIRLHACMHAYKMCEDMGTIYAWEMGHGWRYMLQDMHQQSAPAPAPAPSLKTACSSPSPSPSLSLIYFIAVWTIKWISLGCSCSCPSCSWAGCSGGALMDAELDGSEGNRRAMIS</sequence>
<keyword evidence="3" id="KW-1185">Reference proteome</keyword>
<evidence type="ECO:0000256" key="1">
    <source>
        <dbReference type="SAM" id="MobiDB-lite"/>
    </source>
</evidence>
<protein>
    <submittedName>
        <fullName evidence="2">Uncharacterized protein</fullName>
    </submittedName>
</protein>
<gene>
    <name evidence="2" type="ORF">KC19_4G002800</name>
</gene>
<name>A0A8T0I3U2_CERPU</name>
<accession>A0A8T0I3U2</accession>
<reference evidence="2" key="1">
    <citation type="submission" date="2020-06" db="EMBL/GenBank/DDBJ databases">
        <title>WGS assembly of Ceratodon purpureus strain R40.</title>
        <authorList>
            <person name="Carey S.B."/>
            <person name="Jenkins J."/>
            <person name="Shu S."/>
            <person name="Lovell J.T."/>
            <person name="Sreedasyam A."/>
            <person name="Maumus F."/>
            <person name="Tiley G.P."/>
            <person name="Fernandez-Pozo N."/>
            <person name="Barry K."/>
            <person name="Chen C."/>
            <person name="Wang M."/>
            <person name="Lipzen A."/>
            <person name="Daum C."/>
            <person name="Saski C.A."/>
            <person name="Payton A.C."/>
            <person name="Mcbreen J.C."/>
            <person name="Conrad R.E."/>
            <person name="Kollar L.M."/>
            <person name="Olsson S."/>
            <person name="Huttunen S."/>
            <person name="Landis J.B."/>
            <person name="Wickett N.J."/>
            <person name="Johnson M.G."/>
            <person name="Rensing S.A."/>
            <person name="Grimwood J."/>
            <person name="Schmutz J."/>
            <person name="Mcdaniel S.F."/>
        </authorList>
    </citation>
    <scope>NUCLEOTIDE SEQUENCE</scope>
    <source>
        <strain evidence="2">R40</strain>
    </source>
</reference>
<organism evidence="2 3">
    <name type="scientific">Ceratodon purpureus</name>
    <name type="common">Fire moss</name>
    <name type="synonym">Dicranum purpureum</name>
    <dbReference type="NCBI Taxonomy" id="3225"/>
    <lineage>
        <taxon>Eukaryota</taxon>
        <taxon>Viridiplantae</taxon>
        <taxon>Streptophyta</taxon>
        <taxon>Embryophyta</taxon>
        <taxon>Bryophyta</taxon>
        <taxon>Bryophytina</taxon>
        <taxon>Bryopsida</taxon>
        <taxon>Dicranidae</taxon>
        <taxon>Pseudoditrichales</taxon>
        <taxon>Ditrichaceae</taxon>
        <taxon>Ceratodon</taxon>
    </lineage>
</organism>